<evidence type="ECO:0008006" key="3">
    <source>
        <dbReference type="Google" id="ProtNLM"/>
    </source>
</evidence>
<evidence type="ECO:0000313" key="1">
    <source>
        <dbReference type="EMBL" id="ORD96400.1"/>
    </source>
</evidence>
<proteinExistence type="predicted"/>
<dbReference type="VEuPathDB" id="MicrosporidiaDB:A0H76_466"/>
<dbReference type="AlphaFoldDB" id="A0A1X0Q9E1"/>
<accession>A0A1X0Q9E1</accession>
<sequence>MNPIEHIWAYMKMCLRGKGKLNKKNLKEEIVRIWNSITPEMVIPYILSFHKRVLAVYQAKGKNTTY</sequence>
<dbReference type="Gene3D" id="3.30.420.10">
    <property type="entry name" value="Ribonuclease H-like superfamily/Ribonuclease H"/>
    <property type="match status" value="1"/>
</dbReference>
<evidence type="ECO:0000313" key="2">
    <source>
        <dbReference type="Proteomes" id="UP000192501"/>
    </source>
</evidence>
<reference evidence="1 2" key="1">
    <citation type="journal article" date="2017" name="Environ. Microbiol.">
        <title>Decay of the glycolytic pathway and adaptation to intranuclear parasitism within Enterocytozoonidae microsporidia.</title>
        <authorList>
            <person name="Wiredu Boakye D."/>
            <person name="Jaroenlak P."/>
            <person name="Prachumwat A."/>
            <person name="Williams T.A."/>
            <person name="Bateman K.S."/>
            <person name="Itsathitphaisarn O."/>
            <person name="Sritunyalucksana K."/>
            <person name="Paszkiewicz K.H."/>
            <person name="Moore K.A."/>
            <person name="Stentiford G.D."/>
            <person name="Williams B.A."/>
        </authorList>
    </citation>
    <scope>NUCLEOTIDE SEQUENCE [LARGE SCALE GENOMIC DNA]</scope>
    <source>
        <strain evidence="2">canceri</strain>
    </source>
</reference>
<dbReference type="InterPro" id="IPR036397">
    <property type="entry name" value="RNaseH_sf"/>
</dbReference>
<dbReference type="Proteomes" id="UP000192501">
    <property type="component" value="Unassembled WGS sequence"/>
</dbReference>
<gene>
    <name evidence="1" type="ORF">A0H76_466</name>
</gene>
<dbReference type="GO" id="GO:0003676">
    <property type="term" value="F:nucleic acid binding"/>
    <property type="evidence" value="ECO:0007669"/>
    <property type="project" value="InterPro"/>
</dbReference>
<name>A0A1X0Q9E1_9MICR</name>
<organism evidence="1 2">
    <name type="scientific">Hepatospora eriocheir</name>
    <dbReference type="NCBI Taxonomy" id="1081669"/>
    <lineage>
        <taxon>Eukaryota</taxon>
        <taxon>Fungi</taxon>
        <taxon>Fungi incertae sedis</taxon>
        <taxon>Microsporidia</taxon>
        <taxon>Hepatosporidae</taxon>
        <taxon>Hepatospora</taxon>
    </lineage>
</organism>
<protein>
    <recommendedName>
        <fullName evidence="3">TCB2</fullName>
    </recommendedName>
</protein>
<comment type="caution">
    <text evidence="1">The sequence shown here is derived from an EMBL/GenBank/DDBJ whole genome shotgun (WGS) entry which is preliminary data.</text>
</comment>
<dbReference type="EMBL" id="LTAI01001144">
    <property type="protein sequence ID" value="ORD96400.1"/>
    <property type="molecule type" value="Genomic_DNA"/>
</dbReference>